<keyword evidence="6 9" id="KW-0804">Transcription</keyword>
<dbReference type="OMA" id="AYSMTDH"/>
<feature type="domain" description="TF-B3" evidence="12">
    <location>
        <begin position="147"/>
        <end position="249"/>
    </location>
</feature>
<dbReference type="Gene3D" id="2.30.30.1040">
    <property type="match status" value="1"/>
</dbReference>
<evidence type="ECO:0000256" key="2">
    <source>
        <dbReference type="ARBA" id="ARBA00004123"/>
    </source>
</evidence>
<keyword evidence="7 9" id="KW-0539">Nucleus</keyword>
<dbReference type="PROSITE" id="PS50863">
    <property type="entry name" value="B3"/>
    <property type="match status" value="1"/>
</dbReference>
<evidence type="ECO:0000256" key="4">
    <source>
        <dbReference type="ARBA" id="ARBA00023015"/>
    </source>
</evidence>
<evidence type="ECO:0000313" key="14">
    <source>
        <dbReference type="EnsemblPlants" id="Ma07_p10790.1"/>
    </source>
</evidence>
<gene>
    <name evidence="13" type="ORF">GSMUA_44060.1</name>
</gene>
<dbReference type="PANTHER" id="PTHR31384">
    <property type="entry name" value="AUXIN RESPONSE FACTOR 4-RELATED"/>
    <property type="match status" value="1"/>
</dbReference>
<evidence type="ECO:0000313" key="13">
    <source>
        <dbReference type="EMBL" id="CAG1856232.1"/>
    </source>
</evidence>
<comment type="function">
    <text evidence="1 9">Auxin response factors (ARFs) are transcriptional factors that bind specifically to the DNA sequence 5'-TGTCTC-3' found in the auxin-responsive promoter elements (AuxREs).</text>
</comment>
<dbReference type="Pfam" id="PF02362">
    <property type="entry name" value="B3"/>
    <property type="match status" value="1"/>
</dbReference>
<comment type="subunit">
    <text evidence="9">Homodimers and heterodimers.</text>
</comment>
<keyword evidence="5 9" id="KW-0238">DNA-binding</keyword>
<feature type="coiled-coil region" evidence="10">
    <location>
        <begin position="1"/>
        <end position="28"/>
    </location>
</feature>
<organism evidence="14 15">
    <name type="scientific">Musa acuminata subsp. malaccensis</name>
    <name type="common">Wild banana</name>
    <name type="synonym">Musa malaccensis</name>
    <dbReference type="NCBI Taxonomy" id="214687"/>
    <lineage>
        <taxon>Eukaryota</taxon>
        <taxon>Viridiplantae</taxon>
        <taxon>Streptophyta</taxon>
        <taxon>Embryophyta</taxon>
        <taxon>Tracheophyta</taxon>
        <taxon>Spermatophyta</taxon>
        <taxon>Magnoliopsida</taxon>
        <taxon>Liliopsida</taxon>
        <taxon>Zingiberales</taxon>
        <taxon>Musaceae</taxon>
        <taxon>Musa</taxon>
    </lineage>
</organism>
<evidence type="ECO:0000256" key="10">
    <source>
        <dbReference type="SAM" id="Coils"/>
    </source>
</evidence>
<dbReference type="InterPro" id="IPR015300">
    <property type="entry name" value="DNA-bd_pseudobarrel_sf"/>
</dbReference>
<dbReference type="Pfam" id="PF06507">
    <property type="entry name" value="ARF_AD"/>
    <property type="match status" value="1"/>
</dbReference>
<dbReference type="EnsemblPlants" id="Ma07_t10790.1">
    <property type="protein sequence ID" value="Ma07_p10790.1"/>
    <property type="gene ID" value="Ma07_g10790"/>
</dbReference>
<comment type="similarity">
    <text evidence="3 9">Belongs to the ARF family.</text>
</comment>
<evidence type="ECO:0000256" key="5">
    <source>
        <dbReference type="ARBA" id="ARBA00023125"/>
    </source>
</evidence>
<keyword evidence="4 9" id="KW-0805">Transcription regulation</keyword>
<dbReference type="PANTHER" id="PTHR31384:SF5">
    <property type="entry name" value="AUXIN RESPONSE FACTOR 3"/>
    <property type="match status" value="1"/>
</dbReference>
<reference evidence="14" key="2">
    <citation type="submission" date="2021-05" db="UniProtKB">
        <authorList>
            <consortium name="EnsemblPlants"/>
        </authorList>
    </citation>
    <scope>IDENTIFICATION</scope>
    <source>
        <strain evidence="14">subsp. malaccensis</strain>
    </source>
</reference>
<dbReference type="SMART" id="SM01019">
    <property type="entry name" value="B3"/>
    <property type="match status" value="1"/>
</dbReference>
<sequence>MEIDLNIIEEEEEEEEEEERKVAAAACCGGRGSVCMELWHACAGPQIWLPRKGSLVVYFPQGHLEQLGAAGCGGGLVAPRDVPPHVLCRVLDVKLRAEEETDEVYAQLYLVAENKELEKQLQDDEAGERRHVEESDDFSKAFTTHMFCKTLTASDTSSHGGFSIPRRAAEDCFPPLDYKQPRPSQELAAKDLHGTEWRFRHIYRGQPRRHLLTTGWTAFINKKKLVSGDSVLFLRGNDGELRLGIRRSDQLTRVIHSPFNKKNLGILTDLANAVSARMVFCINYNPREGKSEFIIPYWKFTKSFNHSFSIGTRFKMTIDCEYAADRRCTGLITGTGELDPLRWPGSKWKCLLVRWDDEVDITSDNRVSPWDIEPTDSISLSYVPPTTGPKRTKKFHPWDHLDHPIPNGVAYPDLGESARFLEVLQGQEVMGSRTLYEGVDISNTDIRNNVGIPVGHLNFPDKGFGESVPLGKVLQGQELYPTVPAFQSTPMNALPESGARLLSRLLGIGSSWPRSFQDSSFLGKSTPTFVPMFPQESAQFSHPGAVSTTDEHDKSSFGTEKQMPCVPCNMVDEFAKGHYSSADPKNDENALPHGIKSCRLFGFSLTETIPAANISAGSVTDMHYEESESPFGSRKPSSAGRAVDHLKLGPRDDLMLQLGAV</sequence>
<keyword evidence="8 9" id="KW-0927">Auxin signaling pathway</keyword>
<dbReference type="GO" id="GO:0006355">
    <property type="term" value="P:regulation of DNA-templated transcription"/>
    <property type="evidence" value="ECO:0000318"/>
    <property type="project" value="GO_Central"/>
</dbReference>
<dbReference type="AlphaFoldDB" id="A0A804JUH2"/>
<dbReference type="InParanoid" id="A0A804JUH2"/>
<dbReference type="Gene3D" id="2.40.330.10">
    <property type="entry name" value="DNA-binding pseudobarrel domain"/>
    <property type="match status" value="1"/>
</dbReference>
<keyword evidence="15" id="KW-1185">Reference proteome</keyword>
<evidence type="ECO:0000256" key="3">
    <source>
        <dbReference type="ARBA" id="ARBA00007853"/>
    </source>
</evidence>
<evidence type="ECO:0000256" key="7">
    <source>
        <dbReference type="ARBA" id="ARBA00023242"/>
    </source>
</evidence>
<dbReference type="Proteomes" id="UP000012960">
    <property type="component" value="Unplaced"/>
</dbReference>
<reference evidence="13" key="1">
    <citation type="submission" date="2021-03" db="EMBL/GenBank/DDBJ databases">
        <authorList>
            <consortium name="Genoscope - CEA"/>
            <person name="William W."/>
        </authorList>
    </citation>
    <scope>NUCLEOTIDE SEQUENCE</scope>
    <source>
        <strain evidence="13">Doubled-haploid Pahang</strain>
    </source>
</reference>
<evidence type="ECO:0000313" key="15">
    <source>
        <dbReference type="Proteomes" id="UP000012960"/>
    </source>
</evidence>
<proteinExistence type="inferred from homology"/>
<dbReference type="EMBL" id="HG996473">
    <property type="protein sequence ID" value="CAG1856232.1"/>
    <property type="molecule type" value="Genomic_DNA"/>
</dbReference>
<dbReference type="GO" id="GO:0005634">
    <property type="term" value="C:nucleus"/>
    <property type="evidence" value="ECO:0000318"/>
    <property type="project" value="GO_Central"/>
</dbReference>
<dbReference type="SUPFAM" id="SSF101936">
    <property type="entry name" value="DNA-binding pseudobarrel domain"/>
    <property type="match status" value="1"/>
</dbReference>
<evidence type="ECO:0000256" key="1">
    <source>
        <dbReference type="ARBA" id="ARBA00003182"/>
    </source>
</evidence>
<evidence type="ECO:0000259" key="12">
    <source>
        <dbReference type="PROSITE" id="PS50863"/>
    </source>
</evidence>
<dbReference type="Gramene" id="Ma07_t10790.1">
    <property type="protein sequence ID" value="Ma07_p10790.1"/>
    <property type="gene ID" value="Ma07_g10790"/>
</dbReference>
<evidence type="ECO:0000256" key="11">
    <source>
        <dbReference type="SAM" id="MobiDB-lite"/>
    </source>
</evidence>
<accession>A0A804JUH2</accession>
<evidence type="ECO:0000256" key="8">
    <source>
        <dbReference type="ARBA" id="ARBA00023294"/>
    </source>
</evidence>
<dbReference type="InterPro" id="IPR003340">
    <property type="entry name" value="B3_DNA-bd"/>
</dbReference>
<dbReference type="InterPro" id="IPR010525">
    <property type="entry name" value="ARF_dom"/>
</dbReference>
<dbReference type="GO" id="GO:0000976">
    <property type="term" value="F:transcription cis-regulatory region binding"/>
    <property type="evidence" value="ECO:0000318"/>
    <property type="project" value="GO_Central"/>
</dbReference>
<dbReference type="OrthoDB" id="624437at2759"/>
<dbReference type="FunFam" id="2.40.330.10:FF:000001">
    <property type="entry name" value="Auxin response factor"/>
    <property type="match status" value="1"/>
</dbReference>
<dbReference type="FunFam" id="2.30.30.1040:FF:000001">
    <property type="entry name" value="Auxin response factor"/>
    <property type="match status" value="1"/>
</dbReference>
<comment type="subcellular location">
    <subcellularLocation>
        <location evidence="2 9">Nucleus</location>
    </subcellularLocation>
</comment>
<dbReference type="GO" id="GO:0009734">
    <property type="term" value="P:auxin-activated signaling pathway"/>
    <property type="evidence" value="ECO:0007669"/>
    <property type="project" value="UniProtKB-KW"/>
</dbReference>
<keyword evidence="10" id="KW-0175">Coiled coil</keyword>
<evidence type="ECO:0000256" key="6">
    <source>
        <dbReference type="ARBA" id="ARBA00023163"/>
    </source>
</evidence>
<protein>
    <recommendedName>
        <fullName evidence="9">Auxin response factor</fullName>
    </recommendedName>
</protein>
<dbReference type="InterPro" id="IPR044835">
    <property type="entry name" value="ARF_plant"/>
</dbReference>
<dbReference type="CDD" id="cd10017">
    <property type="entry name" value="B3_DNA"/>
    <property type="match status" value="1"/>
</dbReference>
<dbReference type="SMR" id="A0A804JUH2"/>
<name>A0A804JUH2_MUSAM</name>
<evidence type="ECO:0000256" key="9">
    <source>
        <dbReference type="RuleBase" id="RU004561"/>
    </source>
</evidence>
<feature type="region of interest" description="Disordered" evidence="11">
    <location>
        <begin position="540"/>
        <end position="561"/>
    </location>
</feature>